<dbReference type="GO" id="GO:0004553">
    <property type="term" value="F:hydrolase activity, hydrolyzing O-glycosyl compounds"/>
    <property type="evidence" value="ECO:0007669"/>
    <property type="project" value="InterPro"/>
</dbReference>
<dbReference type="Pfam" id="PF00963">
    <property type="entry name" value="Cohesin"/>
    <property type="match status" value="1"/>
</dbReference>
<name>A0A9E4ZFF0_9EURY</name>
<dbReference type="PROSITE" id="PS00018">
    <property type="entry name" value="EF_HAND_1"/>
    <property type="match status" value="2"/>
</dbReference>
<accession>A0A9E4ZFF0</accession>
<sequence length="218" mass="23621">MFSIKNVFMVVFIITLFAALSNVSAAASDVVLKPSSQVVAPGETFTIDIFVSPDVDIAGMQFDLLYDGSKFQITDVSEGNLFKQSGMGTFFVAGSVNSGQINDAYGCILGASDTSTPATFASITLTTDEQASGKSDLVLKDVIISDPTGNAVDLEIINTEVIILVFDINQDHMVDYSDYGLVQQHFDETTAYPYPLWDVNQDNIVNVLDMMLVLSHMD</sequence>
<dbReference type="InterPro" id="IPR002105">
    <property type="entry name" value="Dockerin_1_rpt"/>
</dbReference>
<dbReference type="SUPFAM" id="SSF63446">
    <property type="entry name" value="Type I dockerin domain"/>
    <property type="match status" value="1"/>
</dbReference>
<reference evidence="2" key="1">
    <citation type="journal article" date="2021" name="mSystems">
        <title>Bacteria and Archaea Synergistically Convert Glycine Betaine to Biogenic Methane in the Formosa Cold Seep of the South China Sea.</title>
        <authorList>
            <person name="Li L."/>
            <person name="Zhang W."/>
            <person name="Zhang S."/>
            <person name="Song L."/>
            <person name="Sun Q."/>
            <person name="Zhang H."/>
            <person name="Xiang H."/>
            <person name="Dong X."/>
        </authorList>
    </citation>
    <scope>NUCLEOTIDE SEQUENCE</scope>
    <source>
        <strain evidence="2">LLY</strain>
    </source>
</reference>
<evidence type="ECO:0000313" key="2">
    <source>
        <dbReference type="EMBL" id="MCM1986717.1"/>
    </source>
</evidence>
<comment type="caution">
    <text evidence="2">The sequence shown here is derived from an EMBL/GenBank/DDBJ whole genome shotgun (WGS) entry which is preliminary data.</text>
</comment>
<evidence type="ECO:0000259" key="1">
    <source>
        <dbReference type="Pfam" id="PF00963"/>
    </source>
</evidence>
<dbReference type="RefSeq" id="WP_250868073.1">
    <property type="nucleotide sequence ID" value="NZ_JAGSOI010000022.1"/>
</dbReference>
<dbReference type="Gene3D" id="1.10.1330.10">
    <property type="entry name" value="Dockerin domain"/>
    <property type="match status" value="1"/>
</dbReference>
<gene>
    <name evidence="2" type="ORF">KDK67_06845</name>
</gene>
<dbReference type="Gene3D" id="2.60.40.680">
    <property type="match status" value="1"/>
</dbReference>
<dbReference type="GO" id="GO:0000272">
    <property type="term" value="P:polysaccharide catabolic process"/>
    <property type="evidence" value="ECO:0007669"/>
    <property type="project" value="InterPro"/>
</dbReference>
<dbReference type="GO" id="GO:0030246">
    <property type="term" value="F:carbohydrate binding"/>
    <property type="evidence" value="ECO:0007669"/>
    <property type="project" value="InterPro"/>
</dbReference>
<dbReference type="EMBL" id="JAGSOI010000022">
    <property type="protein sequence ID" value="MCM1986717.1"/>
    <property type="molecule type" value="Genomic_DNA"/>
</dbReference>
<dbReference type="SUPFAM" id="SSF49384">
    <property type="entry name" value="Carbohydrate-binding domain"/>
    <property type="match status" value="1"/>
</dbReference>
<dbReference type="InterPro" id="IPR008965">
    <property type="entry name" value="CBM2/CBM3_carb-bd_dom_sf"/>
</dbReference>
<proteinExistence type="predicted"/>
<organism evidence="2 3">
    <name type="scientific">Methanococcoides seepicolus</name>
    <dbReference type="NCBI Taxonomy" id="2828780"/>
    <lineage>
        <taxon>Archaea</taxon>
        <taxon>Methanobacteriati</taxon>
        <taxon>Methanobacteriota</taxon>
        <taxon>Stenosarchaea group</taxon>
        <taxon>Methanomicrobia</taxon>
        <taxon>Methanosarcinales</taxon>
        <taxon>Methanosarcinaceae</taxon>
        <taxon>Methanococcoides</taxon>
    </lineage>
</organism>
<dbReference type="Pfam" id="PF00404">
    <property type="entry name" value="Dockerin_1"/>
    <property type="match status" value="1"/>
</dbReference>
<protein>
    <recommendedName>
        <fullName evidence="1">Cohesin domain-containing protein</fullName>
    </recommendedName>
</protein>
<feature type="domain" description="Cohesin" evidence="1">
    <location>
        <begin position="37"/>
        <end position="159"/>
    </location>
</feature>
<dbReference type="InterPro" id="IPR002102">
    <property type="entry name" value="Cohesin_dom"/>
</dbReference>
<dbReference type="InterPro" id="IPR036439">
    <property type="entry name" value="Dockerin_dom_sf"/>
</dbReference>
<keyword evidence="3" id="KW-1185">Reference proteome</keyword>
<dbReference type="AlphaFoldDB" id="A0A9E4ZFF0"/>
<dbReference type="Proteomes" id="UP001056766">
    <property type="component" value="Unassembled WGS sequence"/>
</dbReference>
<dbReference type="InterPro" id="IPR018247">
    <property type="entry name" value="EF_Hand_1_Ca_BS"/>
</dbReference>
<dbReference type="CDD" id="cd08547">
    <property type="entry name" value="Type_II_cohesin"/>
    <property type="match status" value="1"/>
</dbReference>
<evidence type="ECO:0000313" key="3">
    <source>
        <dbReference type="Proteomes" id="UP001056766"/>
    </source>
</evidence>
<reference evidence="2" key="2">
    <citation type="submission" date="2021-04" db="EMBL/GenBank/DDBJ databases">
        <authorList>
            <person name="Dong X."/>
        </authorList>
    </citation>
    <scope>NUCLEOTIDE SEQUENCE</scope>
    <source>
        <strain evidence="2">LLY</strain>
    </source>
</reference>